<dbReference type="WBParaSite" id="Hba_06791">
    <property type="protein sequence ID" value="Hba_06791"/>
    <property type="gene ID" value="Hba_06791"/>
</dbReference>
<dbReference type="Proteomes" id="UP000095283">
    <property type="component" value="Unplaced"/>
</dbReference>
<evidence type="ECO:0000313" key="2">
    <source>
        <dbReference type="WBParaSite" id="Hba_06791"/>
    </source>
</evidence>
<dbReference type="AlphaFoldDB" id="A0A1I7WNS3"/>
<name>A0A1I7WNS3_HETBA</name>
<keyword evidence="1" id="KW-1185">Reference proteome</keyword>
<reference evidence="2" key="1">
    <citation type="submission" date="2016-11" db="UniProtKB">
        <authorList>
            <consortium name="WormBaseParasite"/>
        </authorList>
    </citation>
    <scope>IDENTIFICATION</scope>
</reference>
<evidence type="ECO:0000313" key="1">
    <source>
        <dbReference type="Proteomes" id="UP000095283"/>
    </source>
</evidence>
<accession>A0A1I7WNS3</accession>
<organism evidence="1 2">
    <name type="scientific">Heterorhabditis bacteriophora</name>
    <name type="common">Entomopathogenic nematode worm</name>
    <dbReference type="NCBI Taxonomy" id="37862"/>
    <lineage>
        <taxon>Eukaryota</taxon>
        <taxon>Metazoa</taxon>
        <taxon>Ecdysozoa</taxon>
        <taxon>Nematoda</taxon>
        <taxon>Chromadorea</taxon>
        <taxon>Rhabditida</taxon>
        <taxon>Rhabditina</taxon>
        <taxon>Rhabditomorpha</taxon>
        <taxon>Strongyloidea</taxon>
        <taxon>Heterorhabditidae</taxon>
        <taxon>Heterorhabditis</taxon>
    </lineage>
</organism>
<protein>
    <submittedName>
        <fullName evidence="2">Uncharacterized protein</fullName>
    </submittedName>
</protein>
<sequence>MRFQHLPPKSYGRDYMSFSLGS</sequence>
<proteinExistence type="predicted"/>